<sequence length="270" mass="29358">MTQDTRPVNLDFDLPAQPQSLVKLAALLREDDINLNAVSALIEADMSFAAAVMKAVNSPLYGLKGRVQSVQQAVTYLGVREISAIAYETGLQAAFPQVPQLLAVWQRASIRGLLMGRLAQALSMEAWSAHTAGLFEECGKAVLYRHAPEIYAPMLAAARDDIHLVELERTAFGCGHDDVGANLCEAWGLTPAAVASVRHHINIHTTMRLPRVSHRYICVLSALAHTIVNDPAQLDDVAMKLAPQAMLDQTSLLRGLHRVKDKIDEALANA</sequence>
<organism evidence="2 3">
    <name type="scientific">Scleromatobacter humisilvae</name>
    <dbReference type="NCBI Taxonomy" id="2897159"/>
    <lineage>
        <taxon>Bacteria</taxon>
        <taxon>Pseudomonadati</taxon>
        <taxon>Pseudomonadota</taxon>
        <taxon>Betaproteobacteria</taxon>
        <taxon>Burkholderiales</taxon>
        <taxon>Sphaerotilaceae</taxon>
        <taxon>Scleromatobacter</taxon>
    </lineage>
</organism>
<dbReference type="RefSeq" id="WP_275682430.1">
    <property type="nucleotide sequence ID" value="NZ_JAJLJH010000002.1"/>
</dbReference>
<evidence type="ECO:0000259" key="1">
    <source>
        <dbReference type="PROSITE" id="PS51833"/>
    </source>
</evidence>
<dbReference type="AlphaFoldDB" id="A0A9X1YL64"/>
<feature type="domain" description="HDOD" evidence="1">
    <location>
        <begin position="14"/>
        <end position="203"/>
    </location>
</feature>
<comment type="caution">
    <text evidence="2">The sequence shown here is derived from an EMBL/GenBank/DDBJ whole genome shotgun (WGS) entry which is preliminary data.</text>
</comment>
<proteinExistence type="predicted"/>
<dbReference type="EMBL" id="JAJLJH010000002">
    <property type="protein sequence ID" value="MCK9686407.1"/>
    <property type="molecule type" value="Genomic_DNA"/>
</dbReference>
<dbReference type="Pfam" id="PF08668">
    <property type="entry name" value="HDOD"/>
    <property type="match status" value="1"/>
</dbReference>
<evidence type="ECO:0000313" key="3">
    <source>
        <dbReference type="Proteomes" id="UP001139353"/>
    </source>
</evidence>
<dbReference type="PANTHER" id="PTHR33525">
    <property type="match status" value="1"/>
</dbReference>
<evidence type="ECO:0000313" key="2">
    <source>
        <dbReference type="EMBL" id="MCK9686407.1"/>
    </source>
</evidence>
<dbReference type="Gene3D" id="1.10.3210.10">
    <property type="entry name" value="Hypothetical protein af1432"/>
    <property type="match status" value="1"/>
</dbReference>
<dbReference type="PROSITE" id="PS51833">
    <property type="entry name" value="HDOD"/>
    <property type="match status" value="1"/>
</dbReference>
<accession>A0A9X1YL64</accession>
<dbReference type="Proteomes" id="UP001139353">
    <property type="component" value="Unassembled WGS sequence"/>
</dbReference>
<dbReference type="InterPro" id="IPR052340">
    <property type="entry name" value="RNase_Y/CdgJ"/>
</dbReference>
<name>A0A9X1YL64_9BURK</name>
<reference evidence="2" key="1">
    <citation type="submission" date="2021-11" db="EMBL/GenBank/DDBJ databases">
        <title>BS-T2-15 a new species belonging to the Comamonadaceae family isolated from the soil of a French oak forest.</title>
        <authorList>
            <person name="Mieszkin S."/>
            <person name="Alain K."/>
        </authorList>
    </citation>
    <scope>NUCLEOTIDE SEQUENCE</scope>
    <source>
        <strain evidence="2">BS-T2-15</strain>
    </source>
</reference>
<keyword evidence="3" id="KW-1185">Reference proteome</keyword>
<gene>
    <name evidence="2" type="ORF">LPC04_11880</name>
</gene>
<dbReference type="InterPro" id="IPR013976">
    <property type="entry name" value="HDOD"/>
</dbReference>
<dbReference type="SUPFAM" id="SSF109604">
    <property type="entry name" value="HD-domain/PDEase-like"/>
    <property type="match status" value="1"/>
</dbReference>
<dbReference type="PANTHER" id="PTHR33525:SF4">
    <property type="entry name" value="CYCLIC DI-GMP PHOSPHODIESTERASE CDGJ"/>
    <property type="match status" value="1"/>
</dbReference>
<protein>
    <submittedName>
        <fullName evidence="2">HDOD domain-containing protein</fullName>
    </submittedName>
</protein>